<dbReference type="Pfam" id="PF07238">
    <property type="entry name" value="PilZ"/>
    <property type="match status" value="1"/>
</dbReference>
<proteinExistence type="predicted"/>
<evidence type="ECO:0000313" key="3">
    <source>
        <dbReference type="Proteomes" id="UP000001933"/>
    </source>
</evidence>
<evidence type="ECO:0000313" key="2">
    <source>
        <dbReference type="EMBL" id="ABC78461.1"/>
    </source>
</evidence>
<dbReference type="InterPro" id="IPR009875">
    <property type="entry name" value="PilZ_domain"/>
</dbReference>
<reference evidence="2 3" key="1">
    <citation type="journal article" date="2007" name="Proc. Natl. Acad. Sci. U.S.A.">
        <title>The genome of Syntrophus aciditrophicus: life at the thermodynamic limit of microbial growth.</title>
        <authorList>
            <person name="McInerney M.J."/>
            <person name="Rohlin L."/>
            <person name="Mouttaki H."/>
            <person name="Kim U."/>
            <person name="Krupp R.S."/>
            <person name="Rios-Hernandez L."/>
            <person name="Sieber J."/>
            <person name="Struchtemeyer C.G."/>
            <person name="Bhattacharyya A."/>
            <person name="Campbell J.W."/>
            <person name="Gunsalus R.P."/>
        </authorList>
    </citation>
    <scope>NUCLEOTIDE SEQUENCE [LARGE SCALE GENOMIC DNA]</scope>
    <source>
        <strain evidence="2 3">SB</strain>
    </source>
</reference>
<dbReference type="RefSeq" id="WP_011418480.1">
    <property type="nucleotide sequence ID" value="NC_007759.1"/>
</dbReference>
<protein>
    <submittedName>
        <fullName evidence="2">Hypothetical cytosolic protein</fullName>
    </submittedName>
</protein>
<dbReference type="GO" id="GO:0035438">
    <property type="term" value="F:cyclic-di-GMP binding"/>
    <property type="evidence" value="ECO:0007669"/>
    <property type="project" value="InterPro"/>
</dbReference>
<dbReference type="Proteomes" id="UP000001933">
    <property type="component" value="Chromosome"/>
</dbReference>
<evidence type="ECO:0000259" key="1">
    <source>
        <dbReference type="Pfam" id="PF07238"/>
    </source>
</evidence>
<keyword evidence="3" id="KW-1185">Reference proteome</keyword>
<organism evidence="2 3">
    <name type="scientific">Syntrophus aciditrophicus (strain SB)</name>
    <dbReference type="NCBI Taxonomy" id="56780"/>
    <lineage>
        <taxon>Bacteria</taxon>
        <taxon>Pseudomonadati</taxon>
        <taxon>Thermodesulfobacteriota</taxon>
        <taxon>Syntrophia</taxon>
        <taxon>Syntrophales</taxon>
        <taxon>Syntrophaceae</taxon>
        <taxon>Syntrophus</taxon>
    </lineage>
</organism>
<dbReference type="OrthoDB" id="5504768at2"/>
<dbReference type="KEGG" id="sat:SYN_02698"/>
<gene>
    <name evidence="2" type="ORF">SYN_02698</name>
</gene>
<accession>Q2LWK0</accession>
<dbReference type="HOGENOM" id="CLU_1224234_0_0_7"/>
<dbReference type="DNASU" id="3883378"/>
<dbReference type="AlphaFoldDB" id="Q2LWK0"/>
<feature type="domain" description="PilZ" evidence="1">
    <location>
        <begin position="109"/>
        <end position="207"/>
    </location>
</feature>
<dbReference type="InParanoid" id="Q2LWK0"/>
<name>Q2LWK0_SYNAS</name>
<sequence>MRVGLHLDIVLEEDLERDRVVARKAVVYDVVERLITISQTSPSFVRRHLGDRINASYVTTVGEGENKRPVRMGFPATILEYREDYPLASSNLVPAFVLQQDGKPVEINLRMHYRVHPMIESDLALQANGETVNLIDISLGGIQFSHRRKEPPLKYGGIVLKLSSGSRTFRIDGQIIRIDTPVSPGGRGEDMEYVMVKFLSLNRDAEAFLGKKILMIERELIAAGKV</sequence>
<dbReference type="eggNOG" id="ENOG502ZEC4">
    <property type="taxonomic scope" value="Bacteria"/>
</dbReference>
<dbReference type="EMBL" id="CP000252">
    <property type="protein sequence ID" value="ABC78461.1"/>
    <property type="molecule type" value="Genomic_DNA"/>
</dbReference>